<dbReference type="HOGENOM" id="CLU_1141880_0_0_11"/>
<dbReference type="STRING" id="632772.ROP_63300"/>
<keyword evidence="1" id="KW-0812">Transmembrane</keyword>
<dbReference type="Proteomes" id="UP000002212">
    <property type="component" value="Chromosome"/>
</dbReference>
<evidence type="ECO:0000256" key="1">
    <source>
        <dbReference type="SAM" id="Phobius"/>
    </source>
</evidence>
<evidence type="ECO:0000313" key="2">
    <source>
        <dbReference type="EMBL" id="BAH54577.1"/>
    </source>
</evidence>
<keyword evidence="1" id="KW-0472">Membrane</keyword>
<protein>
    <submittedName>
        <fullName evidence="2">Hypothetical membrane protein</fullName>
    </submittedName>
</protein>
<dbReference type="AlphaFoldDB" id="C1B182"/>
<sequence length="245" mass="27318">MRMPFQVSVDDPTRPQPELRVLDRKFFQLVGEFVYVHGDTVVTVPGCAPMPCLLRTDLASIPAPLQGLLTPYGRQLLPAIMHDDLCKRASAQGPEGNTLRRHADELFRLALLDEGVGPFRSRIFWVGVEVGRFWTFTEVARFLLITHQVFGMLCWVVGVPWAVATSHFGLAALFLVLPVLLSLLWRRDFPVALLGCILLPLIAPTYLLTIATAAVLWVPDGAAWLLGRRRTRRPPPLGPPTTVLR</sequence>
<accession>C1B182</accession>
<evidence type="ECO:0000313" key="3">
    <source>
        <dbReference type="Proteomes" id="UP000002212"/>
    </source>
</evidence>
<organism evidence="2 3">
    <name type="scientific">Rhodococcus opacus (strain B4)</name>
    <dbReference type="NCBI Taxonomy" id="632772"/>
    <lineage>
        <taxon>Bacteria</taxon>
        <taxon>Bacillati</taxon>
        <taxon>Actinomycetota</taxon>
        <taxon>Actinomycetes</taxon>
        <taxon>Mycobacteriales</taxon>
        <taxon>Nocardiaceae</taxon>
        <taxon>Rhodococcus</taxon>
    </lineage>
</organism>
<name>C1B182_RHOOB</name>
<dbReference type="EMBL" id="AP011115">
    <property type="protein sequence ID" value="BAH54577.1"/>
    <property type="molecule type" value="Genomic_DNA"/>
</dbReference>
<feature type="transmembrane region" description="Helical" evidence="1">
    <location>
        <begin position="168"/>
        <end position="185"/>
    </location>
</feature>
<dbReference type="InterPro" id="IPR010767">
    <property type="entry name" value="Phage_CGC-2007_Cje0229"/>
</dbReference>
<feature type="transmembrane region" description="Helical" evidence="1">
    <location>
        <begin position="192"/>
        <end position="218"/>
    </location>
</feature>
<gene>
    <name evidence="2" type="ordered locus">ROP_63300</name>
</gene>
<dbReference type="PATRIC" id="fig|632772.20.peg.6610"/>
<proteinExistence type="predicted"/>
<reference evidence="2 3" key="1">
    <citation type="submission" date="2009-03" db="EMBL/GenBank/DDBJ databases">
        <title>Comparison of the complete genome sequences of Rhodococcus erythropolis PR4 and Rhodococcus opacus B4.</title>
        <authorList>
            <person name="Takarada H."/>
            <person name="Sekine M."/>
            <person name="Hosoyama A."/>
            <person name="Yamada R."/>
            <person name="Fujisawa T."/>
            <person name="Omata S."/>
            <person name="Shimizu A."/>
            <person name="Tsukatani N."/>
            <person name="Tanikawa S."/>
            <person name="Fujita N."/>
            <person name="Harayama S."/>
        </authorList>
    </citation>
    <scope>NUCLEOTIDE SEQUENCE [LARGE SCALE GENOMIC DNA]</scope>
    <source>
        <strain evidence="2 3">B4</strain>
    </source>
</reference>
<feature type="transmembrane region" description="Helical" evidence="1">
    <location>
        <begin position="142"/>
        <end position="162"/>
    </location>
</feature>
<dbReference type="KEGG" id="rop:ROP_63300"/>
<dbReference type="Pfam" id="PF07087">
    <property type="entry name" value="DUF1353"/>
    <property type="match status" value="1"/>
</dbReference>
<keyword evidence="1" id="KW-1133">Transmembrane helix</keyword>